<dbReference type="AlphaFoldDB" id="A0A813H758"/>
<feature type="non-terminal residue" evidence="3">
    <location>
        <position position="349"/>
    </location>
</feature>
<reference evidence="3" key="1">
    <citation type="submission" date="2021-02" db="EMBL/GenBank/DDBJ databases">
        <authorList>
            <person name="Dougan E. K."/>
            <person name="Rhodes N."/>
            <person name="Thang M."/>
            <person name="Chan C."/>
        </authorList>
    </citation>
    <scope>NUCLEOTIDE SEQUENCE</scope>
</reference>
<dbReference type="Proteomes" id="UP000654075">
    <property type="component" value="Unassembled WGS sequence"/>
</dbReference>
<sequence length="349" mass="37642">LGSRLDTLPFSNRRIPGHAVGVGSSQASPQEAKPRSEAVPQTWLHSGQQPATTSPRFAPLGPGGWHSSGPSGEALGGLLAAPPQGPPSLLDAAVDRLRWLQAERDALEAWLGSSGTAWEELRAARSQTAPPPPKALKEQAGSLAESLVRAEARLQEEERACAAQRREVEQLRKEASLQGSAQRREVEQLREKATFQLPSGKTQHRTLPLAEEATKASFDVDRRATVPAVLQEPYLQSASPYAAGGRNRHDLHAIVDDGLNLRGSSSSASEEWSPPEAARPQHQRDREPERLSVLHGLSSNSNSGVPPPSSAPIDLFELERLSVSVKPERGSMKLEVVDLMELERDSSAT</sequence>
<feature type="compositionally biased region" description="Basic and acidic residues" evidence="2">
    <location>
        <begin position="282"/>
        <end position="292"/>
    </location>
</feature>
<evidence type="ECO:0000313" key="4">
    <source>
        <dbReference type="Proteomes" id="UP000654075"/>
    </source>
</evidence>
<accession>A0A813H758</accession>
<organism evidence="3 4">
    <name type="scientific">Polarella glacialis</name>
    <name type="common">Dinoflagellate</name>
    <dbReference type="NCBI Taxonomy" id="89957"/>
    <lineage>
        <taxon>Eukaryota</taxon>
        <taxon>Sar</taxon>
        <taxon>Alveolata</taxon>
        <taxon>Dinophyceae</taxon>
        <taxon>Suessiales</taxon>
        <taxon>Suessiaceae</taxon>
        <taxon>Polarella</taxon>
    </lineage>
</organism>
<feature type="region of interest" description="Disordered" evidence="2">
    <location>
        <begin position="1"/>
        <end position="88"/>
    </location>
</feature>
<evidence type="ECO:0000256" key="1">
    <source>
        <dbReference type="SAM" id="Coils"/>
    </source>
</evidence>
<proteinExistence type="predicted"/>
<comment type="caution">
    <text evidence="3">The sequence shown here is derived from an EMBL/GenBank/DDBJ whole genome shotgun (WGS) entry which is preliminary data.</text>
</comment>
<dbReference type="EMBL" id="CAJNNV010030757">
    <property type="protein sequence ID" value="CAE8633412.1"/>
    <property type="molecule type" value="Genomic_DNA"/>
</dbReference>
<name>A0A813H758_POLGL</name>
<feature type="compositionally biased region" description="Polar residues" evidence="2">
    <location>
        <begin position="43"/>
        <end position="55"/>
    </location>
</feature>
<evidence type="ECO:0000256" key="2">
    <source>
        <dbReference type="SAM" id="MobiDB-lite"/>
    </source>
</evidence>
<gene>
    <name evidence="3" type="ORF">PGLA1383_LOCUS49308</name>
</gene>
<evidence type="ECO:0000313" key="3">
    <source>
        <dbReference type="EMBL" id="CAE8633412.1"/>
    </source>
</evidence>
<keyword evidence="4" id="KW-1185">Reference proteome</keyword>
<feature type="region of interest" description="Disordered" evidence="2">
    <location>
        <begin position="254"/>
        <end position="312"/>
    </location>
</feature>
<protein>
    <submittedName>
        <fullName evidence="3">Uncharacterized protein</fullName>
    </submittedName>
</protein>
<feature type="compositionally biased region" description="Low complexity" evidence="2">
    <location>
        <begin position="67"/>
        <end position="88"/>
    </location>
</feature>
<feature type="compositionally biased region" description="Low complexity" evidence="2">
    <location>
        <begin position="264"/>
        <end position="280"/>
    </location>
</feature>
<feature type="coiled-coil region" evidence="1">
    <location>
        <begin position="140"/>
        <end position="192"/>
    </location>
</feature>
<keyword evidence="1" id="KW-0175">Coiled coil</keyword>